<dbReference type="EMBL" id="VLPK01000003">
    <property type="protein sequence ID" value="TSJ39273.1"/>
    <property type="molecule type" value="Genomic_DNA"/>
</dbReference>
<reference evidence="1 2" key="1">
    <citation type="submission" date="2019-07" db="EMBL/GenBank/DDBJ databases">
        <authorList>
            <person name="Huq M.A."/>
        </authorList>
    </citation>
    <scope>NUCLEOTIDE SEQUENCE [LARGE SCALE GENOMIC DNA]</scope>
    <source>
        <strain evidence="1 2">MAH-19</strain>
    </source>
</reference>
<accession>A0A556MHD1</accession>
<comment type="caution">
    <text evidence="1">The sequence shown here is derived from an EMBL/GenBank/DDBJ whole genome shotgun (WGS) entry which is preliminary data.</text>
</comment>
<dbReference type="OrthoDB" id="799289at2"/>
<dbReference type="Proteomes" id="UP000318733">
    <property type="component" value="Unassembled WGS sequence"/>
</dbReference>
<name>A0A556MHD1_9SPHI</name>
<gene>
    <name evidence="1" type="ORF">FO440_16075</name>
</gene>
<keyword evidence="2" id="KW-1185">Reference proteome</keyword>
<dbReference type="AlphaFoldDB" id="A0A556MHD1"/>
<evidence type="ECO:0000313" key="2">
    <source>
        <dbReference type="Proteomes" id="UP000318733"/>
    </source>
</evidence>
<organism evidence="1 2">
    <name type="scientific">Mucilaginibacter corticis</name>
    <dbReference type="NCBI Taxonomy" id="2597670"/>
    <lineage>
        <taxon>Bacteria</taxon>
        <taxon>Pseudomonadati</taxon>
        <taxon>Bacteroidota</taxon>
        <taxon>Sphingobacteriia</taxon>
        <taxon>Sphingobacteriales</taxon>
        <taxon>Sphingobacteriaceae</taxon>
        <taxon>Mucilaginibacter</taxon>
    </lineage>
</organism>
<dbReference type="Pfam" id="PF12779">
    <property type="entry name" value="WXXGXW"/>
    <property type="match status" value="2"/>
</dbReference>
<evidence type="ECO:0008006" key="3">
    <source>
        <dbReference type="Google" id="ProtNLM"/>
    </source>
</evidence>
<proteinExistence type="predicted"/>
<protein>
    <recommendedName>
        <fullName evidence="3">BcpO-related WXXGXW repeat protein</fullName>
    </recommendedName>
</protein>
<sequence>MKSIAKLGILLALTGSLLTSCTGQYYYVATRPVEPYYVRPVSPYANAVWVDGEWIWQGGRYAYVGGHWERPHGRRAWVRGRWVSGQRGYAWHRGYWR</sequence>
<evidence type="ECO:0000313" key="1">
    <source>
        <dbReference type="EMBL" id="TSJ39273.1"/>
    </source>
</evidence>
<dbReference type="InterPro" id="IPR024447">
    <property type="entry name" value="YXWGXW_rpt"/>
</dbReference>
<dbReference type="RefSeq" id="WP_144249311.1">
    <property type="nucleotide sequence ID" value="NZ_VLPK01000003.1"/>
</dbReference>
<dbReference type="PROSITE" id="PS51257">
    <property type="entry name" value="PROKAR_LIPOPROTEIN"/>
    <property type="match status" value="1"/>
</dbReference>